<dbReference type="AlphaFoldDB" id="A0A7V8VA06"/>
<accession>A0A7V8VA06</accession>
<keyword evidence="1" id="KW-0472">Membrane</keyword>
<keyword evidence="1" id="KW-1133">Transmembrane helix</keyword>
<keyword evidence="1" id="KW-0812">Transmembrane</keyword>
<sequence length="191" mass="20230">MDSDLTARPPESSWRDFLGIVASIACAIHCAAMPFIIGFLPMLGLSFLADESFHKWMAGVCILIAVAAFIPGWRKHRRWLPGTLAVCGLAIITSAAYGLSGECCEVCEAPVNGSNFVESTEPAVDCCTDGCCSSEVTSEEESNDLIMTVSAASFGGFLTAYAGLWTPLGGLLIVGGHLLNRHFICRCGCCP</sequence>
<proteinExistence type="predicted"/>
<keyword evidence="3" id="KW-1185">Reference proteome</keyword>
<dbReference type="RefSeq" id="WP_207399057.1">
    <property type="nucleotide sequence ID" value="NZ_JABRWO010000018.1"/>
</dbReference>
<dbReference type="Proteomes" id="UP000551616">
    <property type="component" value="Unassembled WGS sequence"/>
</dbReference>
<dbReference type="GO" id="GO:0015097">
    <property type="term" value="F:mercury ion transmembrane transporter activity"/>
    <property type="evidence" value="ECO:0007669"/>
    <property type="project" value="InterPro"/>
</dbReference>
<evidence type="ECO:0008006" key="4">
    <source>
        <dbReference type="Google" id="ProtNLM"/>
    </source>
</evidence>
<evidence type="ECO:0000313" key="2">
    <source>
        <dbReference type="EMBL" id="MBA2117688.1"/>
    </source>
</evidence>
<dbReference type="GO" id="GO:0016020">
    <property type="term" value="C:membrane"/>
    <property type="evidence" value="ECO:0007669"/>
    <property type="project" value="InterPro"/>
</dbReference>
<feature type="transmembrane region" description="Helical" evidence="1">
    <location>
        <begin position="17"/>
        <end position="41"/>
    </location>
</feature>
<reference evidence="2 3" key="1">
    <citation type="submission" date="2020-05" db="EMBL/GenBank/DDBJ databases">
        <title>Bremerella alba sp. nov., a novel planctomycete isolated from the surface of the macroalga Fucus spiralis.</title>
        <authorList>
            <person name="Godinho O."/>
            <person name="Botelho R."/>
            <person name="Albuquerque L."/>
            <person name="Wiegand S."/>
            <person name="Da Costa M.S."/>
            <person name="Lobo-Da-Cunha A."/>
            <person name="Jogler C."/>
            <person name="Lage O.M."/>
        </authorList>
    </citation>
    <scope>NUCLEOTIDE SEQUENCE [LARGE SCALE GENOMIC DNA]</scope>
    <source>
        <strain evidence="2 3">FF15</strain>
    </source>
</reference>
<name>A0A7V8VA06_9BACT</name>
<dbReference type="InterPro" id="IPR004891">
    <property type="entry name" value="Mercury-R_MerC"/>
</dbReference>
<comment type="caution">
    <text evidence="2">The sequence shown here is derived from an EMBL/GenBank/DDBJ whole genome shotgun (WGS) entry which is preliminary data.</text>
</comment>
<feature type="transmembrane region" description="Helical" evidence="1">
    <location>
        <begin position="79"/>
        <end position="99"/>
    </location>
</feature>
<organism evidence="2 3">
    <name type="scientific">Bremerella alba</name>
    <dbReference type="NCBI Taxonomy" id="980252"/>
    <lineage>
        <taxon>Bacteria</taxon>
        <taxon>Pseudomonadati</taxon>
        <taxon>Planctomycetota</taxon>
        <taxon>Planctomycetia</taxon>
        <taxon>Pirellulales</taxon>
        <taxon>Pirellulaceae</taxon>
        <taxon>Bremerella</taxon>
    </lineage>
</organism>
<evidence type="ECO:0000313" key="3">
    <source>
        <dbReference type="Proteomes" id="UP000551616"/>
    </source>
</evidence>
<dbReference type="Pfam" id="PF03203">
    <property type="entry name" value="MerC"/>
    <property type="match status" value="1"/>
</dbReference>
<evidence type="ECO:0000256" key="1">
    <source>
        <dbReference type="SAM" id="Phobius"/>
    </source>
</evidence>
<gene>
    <name evidence="2" type="ORF">HOV93_48890</name>
</gene>
<dbReference type="EMBL" id="JABRWO010000018">
    <property type="protein sequence ID" value="MBA2117688.1"/>
    <property type="molecule type" value="Genomic_DNA"/>
</dbReference>
<protein>
    <recommendedName>
        <fullName evidence="4">MerC domain-containing protein</fullName>
    </recommendedName>
</protein>
<feature type="transmembrane region" description="Helical" evidence="1">
    <location>
        <begin position="53"/>
        <end position="72"/>
    </location>
</feature>